<comment type="caution">
    <text evidence="1">The sequence shown here is derived from an EMBL/GenBank/DDBJ whole genome shotgun (WGS) entry which is preliminary data.</text>
</comment>
<dbReference type="Proteomes" id="UP000249518">
    <property type="component" value="Unassembled WGS sequence"/>
</dbReference>
<accession>A0A328WRR8</accession>
<evidence type="ECO:0000313" key="1">
    <source>
        <dbReference type="EMBL" id="RAR49022.1"/>
    </source>
</evidence>
<protein>
    <recommendedName>
        <fullName evidence="3">Nitrogen regulatory protein P-II</fullName>
    </recommendedName>
</protein>
<organism evidence="1 2">
    <name type="scientific">Flavobacterium lacus</name>
    <dbReference type="NCBI Taxonomy" id="1353778"/>
    <lineage>
        <taxon>Bacteria</taxon>
        <taxon>Pseudomonadati</taxon>
        <taxon>Bacteroidota</taxon>
        <taxon>Flavobacteriia</taxon>
        <taxon>Flavobacteriales</taxon>
        <taxon>Flavobacteriaceae</taxon>
        <taxon>Flavobacterium</taxon>
    </lineage>
</organism>
<proteinExistence type="predicted"/>
<keyword evidence="2" id="KW-1185">Reference proteome</keyword>
<reference evidence="1 2" key="1">
    <citation type="submission" date="2018-06" db="EMBL/GenBank/DDBJ databases">
        <title>Genomic Encyclopedia of Type Strains, Phase III (KMG-III): the genomes of soil and plant-associated and newly described type strains.</title>
        <authorList>
            <person name="Whitman W."/>
        </authorList>
    </citation>
    <scope>NUCLEOTIDE SEQUENCE [LARGE SCALE GENOMIC DNA]</scope>
    <source>
        <strain evidence="1 2">CGMCC 1.12504</strain>
    </source>
</reference>
<dbReference type="OrthoDB" id="1524637at2"/>
<gene>
    <name evidence="1" type="ORF">B0I10_104163</name>
</gene>
<evidence type="ECO:0000313" key="2">
    <source>
        <dbReference type="Proteomes" id="UP000249518"/>
    </source>
</evidence>
<name>A0A328WRR8_9FLAO</name>
<evidence type="ECO:0008006" key="3">
    <source>
        <dbReference type="Google" id="ProtNLM"/>
    </source>
</evidence>
<dbReference type="AlphaFoldDB" id="A0A328WRR8"/>
<dbReference type="RefSeq" id="WP_112085473.1">
    <property type="nucleotide sequence ID" value="NZ_QLSV01000004.1"/>
</dbReference>
<sequence>MKLVLLTAVHSFKREIQHLLKQSGVKTYSYREVTGFKDVSEEALASNWFGSEINENESIAFYAFVPVENLEKLYELILIFNQELETKSKVHLATFSIEKFI</sequence>
<dbReference type="EMBL" id="QLSV01000004">
    <property type="protein sequence ID" value="RAR49022.1"/>
    <property type="molecule type" value="Genomic_DNA"/>
</dbReference>